<dbReference type="GO" id="GO:0005634">
    <property type="term" value="C:nucleus"/>
    <property type="evidence" value="ECO:0007669"/>
    <property type="project" value="UniProtKB-SubCell"/>
</dbReference>
<dbReference type="AlphaFoldDB" id="A0A8K0GTR0"/>
<reference evidence="12" key="1">
    <citation type="submission" date="2020-03" db="EMBL/GenBank/DDBJ databases">
        <title>A high-quality chromosome-level genome assembly of a woody plant with both climbing and erect habits, Rhamnella rubrinervis.</title>
        <authorList>
            <person name="Lu Z."/>
            <person name="Yang Y."/>
            <person name="Zhu X."/>
            <person name="Sun Y."/>
        </authorList>
    </citation>
    <scope>NUCLEOTIDE SEQUENCE</scope>
    <source>
        <strain evidence="12">BYM</strain>
        <tissue evidence="12">Leaf</tissue>
    </source>
</reference>
<keyword evidence="7" id="KW-0804">Transcription</keyword>
<keyword evidence="4" id="KW-0862">Zinc</keyword>
<evidence type="ECO:0000256" key="3">
    <source>
        <dbReference type="ARBA" id="ARBA00022771"/>
    </source>
</evidence>
<organism evidence="12 13">
    <name type="scientific">Rhamnella rubrinervis</name>
    <dbReference type="NCBI Taxonomy" id="2594499"/>
    <lineage>
        <taxon>Eukaryota</taxon>
        <taxon>Viridiplantae</taxon>
        <taxon>Streptophyta</taxon>
        <taxon>Embryophyta</taxon>
        <taxon>Tracheophyta</taxon>
        <taxon>Spermatophyta</taxon>
        <taxon>Magnoliopsida</taxon>
        <taxon>eudicotyledons</taxon>
        <taxon>Gunneridae</taxon>
        <taxon>Pentapetalae</taxon>
        <taxon>rosids</taxon>
        <taxon>fabids</taxon>
        <taxon>Rosales</taxon>
        <taxon>Rhamnaceae</taxon>
        <taxon>rhamnoid group</taxon>
        <taxon>Rhamneae</taxon>
        <taxon>Rhamnella</taxon>
    </lineage>
</organism>
<keyword evidence="3 9" id="KW-0863">Zinc-finger</keyword>
<dbReference type="Pfam" id="PF03110">
    <property type="entry name" value="SBP"/>
    <property type="match status" value="1"/>
</dbReference>
<dbReference type="PANTHER" id="PTHR31251:SF160">
    <property type="entry name" value="SBP-TYPE DOMAIN-CONTAINING PROTEIN"/>
    <property type="match status" value="1"/>
</dbReference>
<evidence type="ECO:0000313" key="13">
    <source>
        <dbReference type="Proteomes" id="UP000796880"/>
    </source>
</evidence>
<dbReference type="EMBL" id="VOIH02000009">
    <property type="protein sequence ID" value="KAF3438039.1"/>
    <property type="molecule type" value="Genomic_DNA"/>
</dbReference>
<feature type="compositionally biased region" description="Basic residues" evidence="10">
    <location>
        <begin position="236"/>
        <end position="246"/>
    </location>
</feature>
<keyword evidence="8" id="KW-0539">Nucleus</keyword>
<evidence type="ECO:0000256" key="8">
    <source>
        <dbReference type="ARBA" id="ARBA00023242"/>
    </source>
</evidence>
<dbReference type="Gene3D" id="4.10.1100.10">
    <property type="entry name" value="Transcription factor, SBP-box domain"/>
    <property type="match status" value="1"/>
</dbReference>
<evidence type="ECO:0000256" key="4">
    <source>
        <dbReference type="ARBA" id="ARBA00022833"/>
    </source>
</evidence>
<feature type="region of interest" description="Disordered" evidence="10">
    <location>
        <begin position="141"/>
        <end position="160"/>
    </location>
</feature>
<dbReference type="InterPro" id="IPR036893">
    <property type="entry name" value="SBP_sf"/>
</dbReference>
<dbReference type="Proteomes" id="UP000796880">
    <property type="component" value="Unassembled WGS sequence"/>
</dbReference>
<evidence type="ECO:0000256" key="2">
    <source>
        <dbReference type="ARBA" id="ARBA00022723"/>
    </source>
</evidence>
<comment type="caution">
    <text evidence="12">The sequence shown here is derived from an EMBL/GenBank/DDBJ whole genome shotgun (WGS) entry which is preliminary data.</text>
</comment>
<dbReference type="GO" id="GO:0008270">
    <property type="term" value="F:zinc ion binding"/>
    <property type="evidence" value="ECO:0007669"/>
    <property type="project" value="UniProtKB-KW"/>
</dbReference>
<keyword evidence="2" id="KW-0479">Metal-binding</keyword>
<evidence type="ECO:0000256" key="9">
    <source>
        <dbReference type="PROSITE-ProRule" id="PRU00470"/>
    </source>
</evidence>
<dbReference type="InterPro" id="IPR004333">
    <property type="entry name" value="SBP_dom"/>
</dbReference>
<feature type="region of interest" description="Disordered" evidence="10">
    <location>
        <begin position="352"/>
        <end position="372"/>
    </location>
</feature>
<dbReference type="PROSITE" id="PS51141">
    <property type="entry name" value="ZF_SBP"/>
    <property type="match status" value="1"/>
</dbReference>
<keyword evidence="13" id="KW-1185">Reference proteome</keyword>
<dbReference type="OrthoDB" id="514967at2759"/>
<evidence type="ECO:0000256" key="6">
    <source>
        <dbReference type="ARBA" id="ARBA00023125"/>
    </source>
</evidence>
<evidence type="ECO:0000256" key="1">
    <source>
        <dbReference type="ARBA" id="ARBA00004123"/>
    </source>
</evidence>
<evidence type="ECO:0000256" key="10">
    <source>
        <dbReference type="SAM" id="MobiDB-lite"/>
    </source>
</evidence>
<keyword evidence="5" id="KW-0805">Transcription regulation</keyword>
<feature type="domain" description="SBP-type" evidence="11">
    <location>
        <begin position="169"/>
        <end position="246"/>
    </location>
</feature>
<feature type="region of interest" description="Disordered" evidence="10">
    <location>
        <begin position="236"/>
        <end position="255"/>
    </location>
</feature>
<gene>
    <name evidence="12" type="ORF">FNV43_RR20795</name>
</gene>
<evidence type="ECO:0000256" key="5">
    <source>
        <dbReference type="ARBA" id="ARBA00023015"/>
    </source>
</evidence>
<sequence length="554" mass="60493">MESWSYLSEGKGFVSEESISTFNSLARSKNALLGWELKTPSTFSNNMLVPGQQAIGNQVFGEHIGMMGKQLPSCLIGDVLSSKVSGGKHVDHAMTSSLSGEEESTSKISSSILDSSCRDSSLIDLKLGRFADQRDVHSSKFSKGAPVLSSSESSAPPKRMRVSGMHSQMAFCQVYGCNKDLSSSKDYHKRHKVCELHSKTAKVIVNGIDQRFCQQCSRFHLLAEFDDGKRSCRKRLAGHNERRRKPQVGIHSGRAGRLLPSYNGTRFQGSALGATSFICQEILPSGYFHAEKYGTSDWCRRIKVEDGSDYRPLSSFPVTNGHHYSKSLFPPYEIENQFPPFHESGANTATGSIFSENSGQYPHDLGGPNSSSRSYLHNTTLGSEEFNLFNTASGIQGFSGISGSGCALSLLSSQSQNSSSHSSEIPMARSLVKPSNHTYYSTSQVSEKISGSCSQASMNTASNRLPSLGLNPVDGSHHLNPILISNASDAVNFDITDEIFQETGFVNSKGHLSCDNGPTIDLLQLSSQLQRVEDQRKTMQTKHENDAFCCLRIT</sequence>
<comment type="subcellular location">
    <subcellularLocation>
        <location evidence="1">Nucleus</location>
    </subcellularLocation>
</comment>
<evidence type="ECO:0000256" key="7">
    <source>
        <dbReference type="ARBA" id="ARBA00023163"/>
    </source>
</evidence>
<dbReference type="InterPro" id="IPR044817">
    <property type="entry name" value="SBP-like"/>
</dbReference>
<dbReference type="SUPFAM" id="SSF103612">
    <property type="entry name" value="SBT domain"/>
    <property type="match status" value="1"/>
</dbReference>
<dbReference type="PANTHER" id="PTHR31251">
    <property type="entry name" value="SQUAMOSA PROMOTER-BINDING-LIKE PROTEIN 4"/>
    <property type="match status" value="1"/>
</dbReference>
<evidence type="ECO:0000259" key="11">
    <source>
        <dbReference type="PROSITE" id="PS51141"/>
    </source>
</evidence>
<dbReference type="GO" id="GO:0003677">
    <property type="term" value="F:DNA binding"/>
    <property type="evidence" value="ECO:0007669"/>
    <property type="project" value="UniProtKB-KW"/>
</dbReference>
<keyword evidence="6" id="KW-0238">DNA-binding</keyword>
<evidence type="ECO:0000313" key="12">
    <source>
        <dbReference type="EMBL" id="KAF3438039.1"/>
    </source>
</evidence>
<protein>
    <recommendedName>
        <fullName evidence="11">SBP-type domain-containing protein</fullName>
    </recommendedName>
</protein>
<dbReference type="FunFam" id="4.10.1100.10:FF:000001">
    <property type="entry name" value="Squamosa promoter-binding-like protein 14"/>
    <property type="match status" value="1"/>
</dbReference>
<name>A0A8K0GTR0_9ROSA</name>
<accession>A0A8K0GTR0</accession>
<proteinExistence type="predicted"/>